<dbReference type="PANTHER" id="PTHR48107">
    <property type="entry name" value="NADPH-DEPENDENT ALDEHYDE REDUCTASE-LIKE PROTEIN, CHLOROPLASTIC-RELATED"/>
    <property type="match status" value="1"/>
</dbReference>
<name>A0A1I2JLP8_9ACTN</name>
<dbReference type="EMBL" id="FONG01000018">
    <property type="protein sequence ID" value="SFF54900.1"/>
    <property type="molecule type" value="Genomic_DNA"/>
</dbReference>
<proteinExistence type="inferred from homology"/>
<keyword evidence="4" id="KW-1185">Reference proteome</keyword>
<dbReference type="SUPFAM" id="SSF51735">
    <property type="entry name" value="NAD(P)-binding Rossmann-fold domains"/>
    <property type="match status" value="1"/>
</dbReference>
<accession>A0A1I2JLP8</accession>
<dbReference type="STRING" id="380248.SAMN05216251_118110"/>
<dbReference type="InterPro" id="IPR002347">
    <property type="entry name" value="SDR_fam"/>
</dbReference>
<dbReference type="InterPro" id="IPR036291">
    <property type="entry name" value="NAD(P)-bd_dom_sf"/>
</dbReference>
<organism evidence="3 4">
    <name type="scientific">Actinacidiphila alni</name>
    <dbReference type="NCBI Taxonomy" id="380248"/>
    <lineage>
        <taxon>Bacteria</taxon>
        <taxon>Bacillati</taxon>
        <taxon>Actinomycetota</taxon>
        <taxon>Actinomycetes</taxon>
        <taxon>Kitasatosporales</taxon>
        <taxon>Streptomycetaceae</taxon>
        <taxon>Actinacidiphila</taxon>
    </lineage>
</organism>
<dbReference type="Pfam" id="PF00106">
    <property type="entry name" value="adh_short"/>
    <property type="match status" value="1"/>
</dbReference>
<dbReference type="RefSeq" id="WP_322936247.1">
    <property type="nucleotide sequence ID" value="NZ_FONG01000018.1"/>
</dbReference>
<dbReference type="PRINTS" id="PR00081">
    <property type="entry name" value="GDHRDH"/>
</dbReference>
<evidence type="ECO:0000256" key="2">
    <source>
        <dbReference type="ARBA" id="ARBA00023002"/>
    </source>
</evidence>
<evidence type="ECO:0000313" key="4">
    <source>
        <dbReference type="Proteomes" id="UP000199323"/>
    </source>
</evidence>
<keyword evidence="2" id="KW-0560">Oxidoreductase</keyword>
<protein>
    <submittedName>
        <fullName evidence="3">Short chain dehydrogenase</fullName>
    </submittedName>
</protein>
<dbReference type="PANTHER" id="PTHR48107:SF16">
    <property type="entry name" value="NADPH-DEPENDENT ALDEHYDE REDUCTASE 1, CHLOROPLASTIC"/>
    <property type="match status" value="1"/>
</dbReference>
<dbReference type="AlphaFoldDB" id="A0A1I2JLP8"/>
<evidence type="ECO:0000313" key="3">
    <source>
        <dbReference type="EMBL" id="SFF54900.1"/>
    </source>
</evidence>
<reference evidence="3 4" key="1">
    <citation type="submission" date="2016-10" db="EMBL/GenBank/DDBJ databases">
        <authorList>
            <person name="de Groot N.N."/>
        </authorList>
    </citation>
    <scope>NUCLEOTIDE SEQUENCE [LARGE SCALE GENOMIC DNA]</scope>
    <source>
        <strain evidence="3 4">CGMCC 4.3510</strain>
    </source>
</reference>
<dbReference type="Proteomes" id="UP000199323">
    <property type="component" value="Unassembled WGS sequence"/>
</dbReference>
<dbReference type="GO" id="GO:0016614">
    <property type="term" value="F:oxidoreductase activity, acting on CH-OH group of donors"/>
    <property type="evidence" value="ECO:0007669"/>
    <property type="project" value="UniProtKB-ARBA"/>
</dbReference>
<sequence length="143" mass="14528">MTSKAPAFVGKKALVTGAGRGIGAAVALRLAAEGADVAFTYRENEEAAAAVAAVEQAARELSGLDILDNNAAAYVTGGAEEFDAAVAANIRAPYLAARAALAHLPDGSGRVVSNVAERTPFFRADALRPDKVGADGHDERPGP</sequence>
<evidence type="ECO:0000256" key="1">
    <source>
        <dbReference type="ARBA" id="ARBA00006484"/>
    </source>
</evidence>
<gene>
    <name evidence="3" type="ORF">SAMN05216251_118110</name>
</gene>
<dbReference type="Gene3D" id="3.40.50.720">
    <property type="entry name" value="NAD(P)-binding Rossmann-like Domain"/>
    <property type="match status" value="1"/>
</dbReference>
<comment type="similarity">
    <text evidence="1">Belongs to the short-chain dehydrogenases/reductases (SDR) family.</text>
</comment>